<comment type="catalytic activity">
    <reaction evidence="13">
        <text>ATP + H2O = ADP + phosphate + H(+)</text>
        <dbReference type="Rhea" id="RHEA:13065"/>
        <dbReference type="ChEBI" id="CHEBI:15377"/>
        <dbReference type="ChEBI" id="CHEBI:15378"/>
        <dbReference type="ChEBI" id="CHEBI:30616"/>
        <dbReference type="ChEBI" id="CHEBI:43474"/>
        <dbReference type="ChEBI" id="CHEBI:456216"/>
        <dbReference type="EC" id="5.6.2.3"/>
    </reaction>
</comment>
<evidence type="ECO:0000256" key="1">
    <source>
        <dbReference type="ARBA" id="ARBA00022741"/>
    </source>
</evidence>
<dbReference type="InterPro" id="IPR057437">
    <property type="entry name" value="PIF1/LRR1_PH"/>
</dbReference>
<dbReference type="GO" id="GO:0006310">
    <property type="term" value="P:DNA recombination"/>
    <property type="evidence" value="ECO:0007669"/>
    <property type="project" value="UniProtKB-UniRule"/>
</dbReference>
<accession>A0A7J8AQ17</accession>
<keyword evidence="7 13" id="KW-0496">Mitochondrion</keyword>
<keyword evidence="6 13" id="KW-0238">DNA-binding</keyword>
<evidence type="ECO:0000256" key="10">
    <source>
        <dbReference type="ARBA" id="ARBA00023235"/>
    </source>
</evidence>
<keyword evidence="2 13" id="KW-0227">DNA damage</keyword>
<dbReference type="Pfam" id="PF21530">
    <property type="entry name" value="Pif1_2B_dom"/>
    <property type="match status" value="1"/>
</dbReference>
<feature type="DNA-binding region" evidence="13">
    <location>
        <begin position="577"/>
        <end position="596"/>
    </location>
</feature>
<dbReference type="Pfam" id="PF25344">
    <property type="entry name" value="PH_LRR1"/>
    <property type="match status" value="1"/>
</dbReference>
<keyword evidence="3 13" id="KW-0378">Hydrolase</keyword>
<evidence type="ECO:0000259" key="15">
    <source>
        <dbReference type="Pfam" id="PF05970"/>
    </source>
</evidence>
<comment type="cofactor">
    <cofactor evidence="13">
        <name>Mg(2+)</name>
        <dbReference type="ChEBI" id="CHEBI:18420"/>
    </cofactor>
</comment>
<gene>
    <name evidence="13" type="primary">PIF1</name>
    <name evidence="18" type="ORF">mMyoMyo1_015162</name>
</gene>
<dbReference type="InterPro" id="IPR027417">
    <property type="entry name" value="P-loop_NTPase"/>
</dbReference>
<evidence type="ECO:0000256" key="2">
    <source>
        <dbReference type="ARBA" id="ARBA00022763"/>
    </source>
</evidence>
<feature type="domain" description="DNA helicase Pif1-like DEAD-box helicase" evidence="15">
    <location>
        <begin position="206"/>
        <end position="403"/>
    </location>
</feature>
<keyword evidence="8 13" id="KW-0233">DNA recombination</keyword>
<comment type="similarity">
    <text evidence="13">Belongs to the helicase family. PIF1 subfamily.</text>
</comment>
<evidence type="ECO:0000256" key="12">
    <source>
        <dbReference type="ARBA" id="ARBA00065873"/>
    </source>
</evidence>
<dbReference type="GO" id="GO:0160225">
    <property type="term" value="F:G-quadruplex unwinding activity"/>
    <property type="evidence" value="ECO:0007669"/>
    <property type="project" value="UniProtKB-UniRule"/>
</dbReference>
<protein>
    <recommendedName>
        <fullName evidence="13">ATP-dependent DNA helicase PIF1</fullName>
        <ecNumber evidence="13">5.6.2.3</ecNumber>
    </recommendedName>
    <alternativeName>
        <fullName evidence="13">DNA 5'-3' helicase PIF1</fullName>
    </alternativeName>
    <alternativeName>
        <fullName evidence="13">DNA repair and recombination helicase PIF1</fullName>
    </alternativeName>
</protein>
<keyword evidence="19" id="KW-1185">Reference proteome</keyword>
<dbReference type="SUPFAM" id="SSF52540">
    <property type="entry name" value="P-loop containing nucleoside triphosphate hydrolases"/>
    <property type="match status" value="2"/>
</dbReference>
<dbReference type="PANTHER" id="PTHR47642">
    <property type="entry name" value="ATP-DEPENDENT DNA HELICASE"/>
    <property type="match status" value="1"/>
</dbReference>
<dbReference type="GO" id="GO:0005634">
    <property type="term" value="C:nucleus"/>
    <property type="evidence" value="ECO:0007669"/>
    <property type="project" value="UniProtKB-SubCell"/>
</dbReference>
<evidence type="ECO:0000256" key="13">
    <source>
        <dbReference type="HAMAP-Rule" id="MF_03176"/>
    </source>
</evidence>
<proteinExistence type="inferred from homology"/>
<evidence type="ECO:0000259" key="16">
    <source>
        <dbReference type="Pfam" id="PF21530"/>
    </source>
</evidence>
<dbReference type="InterPro" id="IPR048293">
    <property type="entry name" value="PIF1_RRM3_pfh1"/>
</dbReference>
<name>A0A7J8AQ17_MYOMY</name>
<dbReference type="GO" id="GO:0010521">
    <property type="term" value="F:telomerase inhibitor activity"/>
    <property type="evidence" value="ECO:0007669"/>
    <property type="project" value="UniProtKB-UniRule"/>
</dbReference>
<dbReference type="CDD" id="cd18037">
    <property type="entry name" value="DEXSc_Pif1_like"/>
    <property type="match status" value="1"/>
</dbReference>
<evidence type="ECO:0000256" key="4">
    <source>
        <dbReference type="ARBA" id="ARBA00022806"/>
    </source>
</evidence>
<feature type="domain" description="DNA helicase Pif1-like 2B" evidence="16">
    <location>
        <begin position="461"/>
        <end position="504"/>
    </location>
</feature>
<dbReference type="GO" id="GO:0043139">
    <property type="term" value="F:5'-3' DNA helicase activity"/>
    <property type="evidence" value="ECO:0007669"/>
    <property type="project" value="UniProtKB-UniRule"/>
</dbReference>
<keyword evidence="5 13" id="KW-0067">ATP-binding</keyword>
<evidence type="ECO:0000259" key="17">
    <source>
        <dbReference type="Pfam" id="PF25344"/>
    </source>
</evidence>
<organism evidence="18 19">
    <name type="scientific">Myotis myotis</name>
    <name type="common">Greater mouse-eared bat</name>
    <name type="synonym">Vespertilio myotis</name>
    <dbReference type="NCBI Taxonomy" id="51298"/>
    <lineage>
        <taxon>Eukaryota</taxon>
        <taxon>Metazoa</taxon>
        <taxon>Chordata</taxon>
        <taxon>Craniata</taxon>
        <taxon>Vertebrata</taxon>
        <taxon>Euteleostomi</taxon>
        <taxon>Mammalia</taxon>
        <taxon>Eutheria</taxon>
        <taxon>Laurasiatheria</taxon>
        <taxon>Chiroptera</taxon>
        <taxon>Yangochiroptera</taxon>
        <taxon>Vespertilionidae</taxon>
        <taxon>Myotis</taxon>
    </lineage>
</organism>
<evidence type="ECO:0000256" key="6">
    <source>
        <dbReference type="ARBA" id="ARBA00023125"/>
    </source>
</evidence>
<dbReference type="InterPro" id="IPR010285">
    <property type="entry name" value="DNA_helicase_pif1-like_DEAD"/>
</dbReference>
<evidence type="ECO:0000313" key="18">
    <source>
        <dbReference type="EMBL" id="KAF6388315.1"/>
    </source>
</evidence>
<dbReference type="CDD" id="cd18809">
    <property type="entry name" value="SF1_C_RecD"/>
    <property type="match status" value="1"/>
</dbReference>
<dbReference type="GO" id="GO:0005524">
    <property type="term" value="F:ATP binding"/>
    <property type="evidence" value="ECO:0007669"/>
    <property type="project" value="UniProtKB-UniRule"/>
</dbReference>
<evidence type="ECO:0000256" key="8">
    <source>
        <dbReference type="ARBA" id="ARBA00023172"/>
    </source>
</evidence>
<feature type="domain" description="PIF1/LRR1 pleckstrin homology" evidence="17">
    <location>
        <begin position="16"/>
        <end position="125"/>
    </location>
</feature>
<dbReference type="EMBL" id="JABWUV010000001">
    <property type="protein sequence ID" value="KAF6388315.1"/>
    <property type="molecule type" value="Genomic_DNA"/>
</dbReference>
<dbReference type="Proteomes" id="UP000527355">
    <property type="component" value="Unassembled WGS sequence"/>
</dbReference>
<reference evidence="18 19" key="1">
    <citation type="journal article" date="2020" name="Nature">
        <title>Six reference-quality genomes reveal evolution of bat adaptations.</title>
        <authorList>
            <person name="Jebb D."/>
            <person name="Huang Z."/>
            <person name="Pippel M."/>
            <person name="Hughes G.M."/>
            <person name="Lavrichenko K."/>
            <person name="Devanna P."/>
            <person name="Winkler S."/>
            <person name="Jermiin L.S."/>
            <person name="Skirmuntt E.C."/>
            <person name="Katzourakis A."/>
            <person name="Burkitt-Gray L."/>
            <person name="Ray D.A."/>
            <person name="Sullivan K.A.M."/>
            <person name="Roscito J.G."/>
            <person name="Kirilenko B.M."/>
            <person name="Davalos L.M."/>
            <person name="Corthals A.P."/>
            <person name="Power M.L."/>
            <person name="Jones G."/>
            <person name="Ransome R.D."/>
            <person name="Dechmann D.K.N."/>
            <person name="Locatelli A.G."/>
            <person name="Puechmaille S.J."/>
            <person name="Fedrigo O."/>
            <person name="Jarvis E.D."/>
            <person name="Hiller M."/>
            <person name="Vernes S.C."/>
            <person name="Myers E.W."/>
            <person name="Teeling E.C."/>
        </authorList>
    </citation>
    <scope>NUCLEOTIDE SEQUENCE [LARGE SCALE GENOMIC DNA]</scope>
    <source>
        <strain evidence="18">MMyoMyo1</strain>
        <tissue evidence="18">Flight muscle</tissue>
    </source>
</reference>
<dbReference type="EC" id="5.6.2.3" evidence="13"/>
<dbReference type="Gene3D" id="3.40.50.300">
    <property type="entry name" value="P-loop containing nucleotide triphosphate hydrolases"/>
    <property type="match status" value="2"/>
</dbReference>
<dbReference type="FunFam" id="3.40.50.300:FF:003367">
    <property type="entry name" value="ATP-dependent DNA helicase PIF1"/>
    <property type="match status" value="1"/>
</dbReference>
<dbReference type="InterPro" id="IPR051055">
    <property type="entry name" value="PIF1_helicase"/>
</dbReference>
<keyword evidence="10 13" id="KW-0413">Isomerase</keyword>
<evidence type="ECO:0000256" key="9">
    <source>
        <dbReference type="ARBA" id="ARBA00023204"/>
    </source>
</evidence>
<comment type="subunit">
    <text evidence="12 13">Monomer. Interacts with telomerase.</text>
</comment>
<evidence type="ECO:0000256" key="14">
    <source>
        <dbReference type="SAM" id="MobiDB-lite"/>
    </source>
</evidence>
<keyword evidence="11 13" id="KW-0539">Nucleus</keyword>
<comment type="caution">
    <text evidence="18">The sequence shown here is derived from an EMBL/GenBank/DDBJ whole genome shotgun (WGS) entry which is preliminary data.</text>
</comment>
<keyword evidence="9 13" id="KW-0234">DNA repair</keyword>
<sequence>MLSGSLAAAAECEDAELRCRVAVEELSPGGQPRRRQALRTAELSLGRNERRELMLRLQAPGPAERPRCFPLRAARLFTRFAASGRSTLRLPADGSPRAGAVQLLLSDCAPDRLRRFLRLLRLKLAAAPGPGPSSARAQLLGPRPRDFFTISPVQPEELRRAAATRGQDVTPVERPTESRVGAEPNTEAPRWPLPVKKLNLAPAKSQLSEEQAAVLRVVLKGQSIFFTGSAGTGKSYLLKRILGSLPPTGTVTTASTGVAACHIGGTTLHAFAGIGSGRAPLAQCVALAQRPGVRQGWLNCQRLVIDEISMVEADLFDKLEAVARTVRQQDKPFGGIQLIICGDFLQLPPVTKGFQPPQFCFQAKSWRRCVPVTLELTKVWRQADQTFISLLQAVRLGRCSNEVTRQLQATATHKVGRDGIVATRLCTHQDDVALTNERRLRDLPGEVHSFEAMDSDPEQARTLDAQCPVSKLLQLKLGAQVMLVKNLAVSQGLVNGARGVVVGFETEGRGLPQVRFLCGVTEVIRAERWTVQTTGGRLLSRQQLPLQLAWAMSIHKSQGMSLDCVEISLGRVFASGQAYVALSRARSLQGLRVLDFDPMVVRCDPRVLRFYATLRRGSGLGLESPNDDEAASDQENVDPNL</sequence>
<feature type="binding site" evidence="13">
    <location>
        <begin position="228"/>
        <end position="235"/>
    </location>
    <ligand>
        <name>ATP</name>
        <dbReference type="ChEBI" id="CHEBI:30616"/>
    </ligand>
</feature>
<feature type="compositionally biased region" description="Acidic residues" evidence="14">
    <location>
        <begin position="625"/>
        <end position="641"/>
    </location>
</feature>
<dbReference type="FunFam" id="3.40.50.300:FF:000805">
    <property type="entry name" value="ATP-dependent DNA helicase PIF1"/>
    <property type="match status" value="1"/>
</dbReference>
<dbReference type="VEuPathDB" id="HostDB:GeneID_118653776"/>
<dbReference type="GO" id="GO:0016787">
    <property type="term" value="F:hydrolase activity"/>
    <property type="evidence" value="ECO:0007669"/>
    <property type="project" value="UniProtKB-KW"/>
</dbReference>
<dbReference type="InterPro" id="IPR049163">
    <property type="entry name" value="Pif1-like_2B_dom"/>
</dbReference>
<feature type="region of interest" description="Disordered" evidence="14">
    <location>
        <begin position="622"/>
        <end position="641"/>
    </location>
</feature>
<dbReference type="Pfam" id="PF05970">
    <property type="entry name" value="PIF1"/>
    <property type="match status" value="1"/>
</dbReference>
<comment type="function">
    <text evidence="13">DNA-dependent ATPase and 5'-3' DNA helicase required for the maintenance of both mitochondrial and nuclear genome stability. Efficiently unwinds G-quadruplex (G4) DNA structures and forked RNA-DNA hybrids. Resolves G4 structures, preventing replication pausing and double-strand breaks (DSBs) at G4 motifs. Involved in the maintenance of telomeric DNA. Inhibits telomere elongation, de novo telomere formation and telomere addition to DSBs via catalytic inhibition of telomerase. Reduces the processivity of telomerase by displacing active telomerase from DNA ends. Releases telomerase by unwinding the short telomerase RNA/telomeric DNA hybrid that is the intermediate in the telomerase reaction. Possesses an intrinsic strand annealing activity.</text>
</comment>
<evidence type="ECO:0000256" key="5">
    <source>
        <dbReference type="ARBA" id="ARBA00022840"/>
    </source>
</evidence>
<dbReference type="AlphaFoldDB" id="A0A7J8AQ17"/>
<dbReference type="GO" id="GO:0006281">
    <property type="term" value="P:DNA repair"/>
    <property type="evidence" value="ECO:0007669"/>
    <property type="project" value="UniProtKB-UniRule"/>
</dbReference>
<dbReference type="HAMAP" id="MF_03176">
    <property type="entry name" value="PIF1"/>
    <property type="match status" value="1"/>
</dbReference>
<dbReference type="GO" id="GO:0051880">
    <property type="term" value="F:G-quadruplex DNA binding"/>
    <property type="evidence" value="ECO:0007669"/>
    <property type="project" value="UniProtKB-UniRule"/>
</dbReference>
<keyword evidence="1 13" id="KW-0547">Nucleotide-binding</keyword>
<keyword evidence="4 13" id="KW-0347">Helicase</keyword>
<evidence type="ECO:0000256" key="11">
    <source>
        <dbReference type="ARBA" id="ARBA00023242"/>
    </source>
</evidence>
<evidence type="ECO:0000256" key="7">
    <source>
        <dbReference type="ARBA" id="ARBA00023128"/>
    </source>
</evidence>
<evidence type="ECO:0000256" key="3">
    <source>
        <dbReference type="ARBA" id="ARBA00022801"/>
    </source>
</evidence>
<comment type="subcellular location">
    <subcellularLocation>
        <location evidence="13">Nucleus</location>
    </subcellularLocation>
    <subcellularLocation>
        <location evidence="13">Mitochondrion</location>
    </subcellularLocation>
</comment>
<dbReference type="GO" id="GO:0032211">
    <property type="term" value="P:negative regulation of telomere maintenance via telomerase"/>
    <property type="evidence" value="ECO:0007669"/>
    <property type="project" value="UniProtKB-UniRule"/>
</dbReference>
<dbReference type="GO" id="GO:0000723">
    <property type="term" value="P:telomere maintenance"/>
    <property type="evidence" value="ECO:0007669"/>
    <property type="project" value="InterPro"/>
</dbReference>
<dbReference type="GO" id="GO:0005739">
    <property type="term" value="C:mitochondrion"/>
    <property type="evidence" value="ECO:0007669"/>
    <property type="project" value="UniProtKB-SubCell"/>
</dbReference>
<dbReference type="PANTHER" id="PTHR47642:SF7">
    <property type="entry name" value="ATP-DEPENDENT DNA HELICASE PIF1"/>
    <property type="match status" value="1"/>
</dbReference>
<evidence type="ECO:0000313" key="19">
    <source>
        <dbReference type="Proteomes" id="UP000527355"/>
    </source>
</evidence>
<feature type="region of interest" description="Disordered" evidence="14">
    <location>
        <begin position="162"/>
        <end position="189"/>
    </location>
</feature>